<organism evidence="10 11">
    <name type="scientific">Ziziphus jujuba</name>
    <name type="common">Chinese jujube</name>
    <name type="synonym">Ziziphus sativa</name>
    <dbReference type="NCBI Taxonomy" id="326968"/>
    <lineage>
        <taxon>Eukaryota</taxon>
        <taxon>Viridiplantae</taxon>
        <taxon>Streptophyta</taxon>
        <taxon>Embryophyta</taxon>
        <taxon>Tracheophyta</taxon>
        <taxon>Spermatophyta</taxon>
        <taxon>Magnoliopsida</taxon>
        <taxon>eudicotyledons</taxon>
        <taxon>Gunneridae</taxon>
        <taxon>Pentapetalae</taxon>
        <taxon>rosids</taxon>
        <taxon>fabids</taxon>
        <taxon>Rosales</taxon>
        <taxon>Rhamnaceae</taxon>
        <taxon>Paliureae</taxon>
        <taxon>Ziziphus</taxon>
    </lineage>
</organism>
<dbReference type="Gene3D" id="3.80.10.10">
    <property type="entry name" value="Ribonuclease Inhibitor"/>
    <property type="match status" value="2"/>
</dbReference>
<evidence type="ECO:0000256" key="6">
    <source>
        <dbReference type="ARBA" id="ARBA00023027"/>
    </source>
</evidence>
<dbReference type="InterPro" id="IPR032675">
    <property type="entry name" value="LRR_dom_sf"/>
</dbReference>
<keyword evidence="2" id="KW-0433">Leucine-rich repeat</keyword>
<name>A0ABM3I3S8_ZIZJJ</name>
<evidence type="ECO:0000256" key="3">
    <source>
        <dbReference type="ARBA" id="ARBA00022737"/>
    </source>
</evidence>
<dbReference type="PROSITE" id="PS50104">
    <property type="entry name" value="TIR"/>
    <property type="match status" value="1"/>
</dbReference>
<dbReference type="PANTHER" id="PTHR11017">
    <property type="entry name" value="LEUCINE-RICH REPEAT-CONTAINING PROTEIN"/>
    <property type="match status" value="1"/>
</dbReference>
<dbReference type="PANTHER" id="PTHR11017:SF479">
    <property type="entry name" value="DISEASE RESISTANCE PROTEIN (TIR-NBS-LRR CLASS) FAMILY"/>
    <property type="match status" value="1"/>
</dbReference>
<evidence type="ECO:0000313" key="12">
    <source>
        <dbReference type="RefSeq" id="XP_048320047.1"/>
    </source>
</evidence>
<dbReference type="EC" id="3.2.2.6" evidence="1"/>
<accession>A0ABM3I3S8</accession>
<dbReference type="InterPro" id="IPR035897">
    <property type="entry name" value="Toll_tir_struct_dom_sf"/>
</dbReference>
<dbReference type="InterPro" id="IPR002182">
    <property type="entry name" value="NB-ARC"/>
</dbReference>
<dbReference type="Gene3D" id="3.40.50.10140">
    <property type="entry name" value="Toll/interleukin-1 receptor homology (TIR) domain"/>
    <property type="match status" value="1"/>
</dbReference>
<dbReference type="Pfam" id="PF20160">
    <property type="entry name" value="C-JID"/>
    <property type="match status" value="1"/>
</dbReference>
<keyword evidence="10" id="KW-1185">Reference proteome</keyword>
<dbReference type="SMART" id="SM00255">
    <property type="entry name" value="TIR"/>
    <property type="match status" value="1"/>
</dbReference>
<evidence type="ECO:0000313" key="11">
    <source>
        <dbReference type="RefSeq" id="XP_048320046.1"/>
    </source>
</evidence>
<sequence length="1222" mass="139132">MASSSLSLAIPLKEKHEFQEKYDVFLSFRGEDTRNIFASYLYEALFAKQILTFMDDHELERGDEISPTLRKAIQESKISIIIFSKNYASSTWCLDELVHILECKKNFGQTVVPIFYGIDPSVVRKQHGSYEVAFAQLEQRFKAKNGMEKVKQWRAALTEASNLCGLDSKDFRPEAKLVQRIVEDISLKLPKHDLSSNHDFRRHLVGIEKNIEKIESLLCIDPTHARIIGIWGMGGIGKTTLASVVFQRLSNSQFEGCSFLSNVREEYARHGPNHLRKKLLSELLNIDHDILKMDTPFVASPYILGKLRRKKVLMVLDDVDSSIQLEALVEGYDQLAPGSRIIVTTRNVQVLNKVADNIYKVEGLRHIESLELFRLHAFGRNSPSMDDEILLRKVVSYADGNPLALKVLGSFLNSKSKEEWESALTKLQIFPNKDITNALRISYEGLEDKGIQSIFLDIACLFNQSFSRDHAESMLDVGDSFVKIGISVLIDKCLIENNEARRDNELRMHDLLRQMGQTIVRDEHKELGNRSRLWDAKDICDILERNMGTETVEGISFNMSKISRDVNVCRAAFSKMCNLRILKIYCDNIHDSKFKLYLPQGLDSYLWDRLIYFQWDLYPLKSLPSHFNLRNLVELILRGSNIQKLWNREVQPFFYIPSQGLPALRRMDLSYSKLLTKIPDLSQLAPNLESINLECCKSLVQVLPSVQSLHKLTNLNLNGCSKLREFKEISRSRWYLDLVKCGGIKNFLSTICQQKLTFLKSFTNNISSLSSPGSYSCQKFPVNLTVLHLRSLPIEAVPLSIVSLSGLVELDMGECKRLKSLPTSICKLKSLESLDLRYCSELEKFPEILEPMEHLTNLTISGAGIKELPESIANLISLKALTAQSCKEIEFLPNKLCDLRKLTSLYLEGCSKLQKLPPLPPALSVLEVKQCKSLKLLPDLPLFCTVVDARYCTSLEKISDWRTAIQNITGKYISVLDFFGCGKLDQNTRNTIVPHNAIYKILQSVNSVSEAELCYPGDQIPKWFKNQNSGTSLKIKLPPFLNNDNFLGLAFCVVLEVNKEIPCAGVSINFKLNFKTIDDDCPGEFHSSMSVTANKFLDHVLIMYDSKWSLPLSLQLNSCSSEASLHVWHSFFDYSVKENFNLGSEYCEIKKCGVWFVDKEDVEKFNAETIQSKKKRQRFDNEYCSEPSASGSDQFVPSGLHDEEDHHDESHPTIYSKKFRVM</sequence>
<dbReference type="SUPFAM" id="SSF52200">
    <property type="entry name" value="Toll/Interleukin receptor TIR domain"/>
    <property type="match status" value="1"/>
</dbReference>
<evidence type="ECO:0000256" key="4">
    <source>
        <dbReference type="ARBA" id="ARBA00022801"/>
    </source>
</evidence>
<dbReference type="InterPro" id="IPR058546">
    <property type="entry name" value="RPS4B/Roq1-like_LRR"/>
</dbReference>
<keyword evidence="3" id="KW-0677">Repeat</keyword>
<dbReference type="InterPro" id="IPR042197">
    <property type="entry name" value="Apaf_helical"/>
</dbReference>
<evidence type="ECO:0000256" key="8">
    <source>
        <dbReference type="SAM" id="MobiDB-lite"/>
    </source>
</evidence>
<dbReference type="Pfam" id="PF23286">
    <property type="entry name" value="LRR_13"/>
    <property type="match status" value="1"/>
</dbReference>
<feature type="region of interest" description="Disordered" evidence="8">
    <location>
        <begin position="1183"/>
        <end position="1210"/>
    </location>
</feature>
<evidence type="ECO:0000256" key="1">
    <source>
        <dbReference type="ARBA" id="ARBA00011982"/>
    </source>
</evidence>
<dbReference type="Gene3D" id="3.40.50.300">
    <property type="entry name" value="P-loop containing nucleotide triphosphate hydrolases"/>
    <property type="match status" value="1"/>
</dbReference>
<dbReference type="Pfam" id="PF07725">
    <property type="entry name" value="LRR_3"/>
    <property type="match status" value="1"/>
</dbReference>
<feature type="domain" description="TIR" evidence="9">
    <location>
        <begin position="20"/>
        <end position="189"/>
    </location>
</feature>
<proteinExistence type="predicted"/>
<evidence type="ECO:0000256" key="5">
    <source>
        <dbReference type="ARBA" id="ARBA00022821"/>
    </source>
</evidence>
<gene>
    <name evidence="11 12" type="primary">LOC107429769</name>
</gene>
<dbReference type="Pfam" id="PF23282">
    <property type="entry name" value="WHD_ROQ1"/>
    <property type="match status" value="1"/>
</dbReference>
<dbReference type="Gene3D" id="1.10.8.430">
    <property type="entry name" value="Helical domain of apoptotic protease-activating factors"/>
    <property type="match status" value="1"/>
</dbReference>
<dbReference type="InterPro" id="IPR027417">
    <property type="entry name" value="P-loop_NTPase"/>
</dbReference>
<dbReference type="InterPro" id="IPR000157">
    <property type="entry name" value="TIR_dom"/>
</dbReference>
<evidence type="ECO:0000256" key="7">
    <source>
        <dbReference type="ARBA" id="ARBA00047304"/>
    </source>
</evidence>
<dbReference type="InterPro" id="IPR058192">
    <property type="entry name" value="WHD_ROQ1-like"/>
</dbReference>
<dbReference type="RefSeq" id="XP_048320046.1">
    <property type="nucleotide sequence ID" value="XM_048464089.2"/>
</dbReference>
<dbReference type="PRINTS" id="PR00364">
    <property type="entry name" value="DISEASERSIST"/>
</dbReference>
<feature type="compositionally biased region" description="Basic and acidic residues" evidence="8">
    <location>
        <begin position="1200"/>
        <end position="1210"/>
    </location>
</feature>
<keyword evidence="5" id="KW-0611">Plant defense</keyword>
<evidence type="ECO:0000313" key="10">
    <source>
        <dbReference type="Proteomes" id="UP001652623"/>
    </source>
</evidence>
<evidence type="ECO:0000256" key="2">
    <source>
        <dbReference type="ARBA" id="ARBA00022614"/>
    </source>
</evidence>
<dbReference type="Proteomes" id="UP001652623">
    <property type="component" value="Chromosome 6"/>
</dbReference>
<dbReference type="RefSeq" id="XP_048320047.1">
    <property type="nucleotide sequence ID" value="XM_048464090.2"/>
</dbReference>
<dbReference type="InterPro" id="IPR044974">
    <property type="entry name" value="Disease_R_plants"/>
</dbReference>
<protein>
    <recommendedName>
        <fullName evidence="1">ADP-ribosyl cyclase/cyclic ADP-ribose hydrolase</fullName>
        <ecNumber evidence="1">3.2.2.6</ecNumber>
    </recommendedName>
</protein>
<keyword evidence="4" id="KW-0378">Hydrolase</keyword>
<dbReference type="SUPFAM" id="SSF52058">
    <property type="entry name" value="L domain-like"/>
    <property type="match status" value="1"/>
</dbReference>
<dbReference type="Pfam" id="PF00931">
    <property type="entry name" value="NB-ARC"/>
    <property type="match status" value="1"/>
</dbReference>
<reference evidence="11 12" key="1">
    <citation type="submission" date="2025-05" db="UniProtKB">
        <authorList>
            <consortium name="RefSeq"/>
        </authorList>
    </citation>
    <scope>IDENTIFICATION</scope>
    <source>
        <tissue evidence="11 12">Seedling</tissue>
    </source>
</reference>
<keyword evidence="6" id="KW-0520">NAD</keyword>
<comment type="catalytic activity">
    <reaction evidence="7">
        <text>NAD(+) + H2O = ADP-D-ribose + nicotinamide + H(+)</text>
        <dbReference type="Rhea" id="RHEA:16301"/>
        <dbReference type="ChEBI" id="CHEBI:15377"/>
        <dbReference type="ChEBI" id="CHEBI:15378"/>
        <dbReference type="ChEBI" id="CHEBI:17154"/>
        <dbReference type="ChEBI" id="CHEBI:57540"/>
        <dbReference type="ChEBI" id="CHEBI:57967"/>
        <dbReference type="EC" id="3.2.2.6"/>
    </reaction>
    <physiologicalReaction direction="left-to-right" evidence="7">
        <dbReference type="Rhea" id="RHEA:16302"/>
    </physiologicalReaction>
</comment>
<dbReference type="SUPFAM" id="SSF52540">
    <property type="entry name" value="P-loop containing nucleoside triphosphate hydrolases"/>
    <property type="match status" value="1"/>
</dbReference>
<dbReference type="InterPro" id="IPR011713">
    <property type="entry name" value="Leu-rich_rpt_3"/>
</dbReference>
<evidence type="ECO:0000259" key="9">
    <source>
        <dbReference type="PROSITE" id="PS50104"/>
    </source>
</evidence>
<dbReference type="GeneID" id="107429769"/>
<dbReference type="Pfam" id="PF01582">
    <property type="entry name" value="TIR"/>
    <property type="match status" value="1"/>
</dbReference>
<dbReference type="InterPro" id="IPR045344">
    <property type="entry name" value="C-JID"/>
</dbReference>